<dbReference type="EMBL" id="JMPI01000022">
    <property type="protein sequence ID" value="KFC82653.1"/>
    <property type="molecule type" value="Genomic_DNA"/>
</dbReference>
<evidence type="ECO:0000256" key="3">
    <source>
        <dbReference type="ARBA" id="ARBA00022898"/>
    </source>
</evidence>
<keyword evidence="7" id="KW-0032">Aminotransferase</keyword>
<reference evidence="7 8" key="1">
    <citation type="submission" date="2014-05" db="EMBL/GenBank/DDBJ databases">
        <title>ATOL: Assembling a taxonomically balanced genome-scale reconstruction of the evolutionary history of the Enterobacteriaceae.</title>
        <authorList>
            <person name="Plunkett G.III."/>
            <person name="Neeno-Eckwall E.C."/>
            <person name="Glasner J.D."/>
            <person name="Perna N.T."/>
        </authorList>
    </citation>
    <scope>NUCLEOTIDE SEQUENCE [LARGE SCALE GENOMIC DNA]</scope>
    <source>
        <strain evidence="7 8">ATCC 33320</strain>
    </source>
</reference>
<evidence type="ECO:0000256" key="4">
    <source>
        <dbReference type="ARBA" id="ARBA00023239"/>
    </source>
</evidence>
<dbReference type="GO" id="GO:0008483">
    <property type="term" value="F:transaminase activity"/>
    <property type="evidence" value="ECO:0007669"/>
    <property type="project" value="UniProtKB-KW"/>
</dbReference>
<dbReference type="CDD" id="cd00609">
    <property type="entry name" value="AAT_like"/>
    <property type="match status" value="1"/>
</dbReference>
<keyword evidence="4" id="KW-0456">Lyase</keyword>
<dbReference type="InterPro" id="IPR015424">
    <property type="entry name" value="PyrdxlP-dep_Trfase"/>
</dbReference>
<evidence type="ECO:0000256" key="5">
    <source>
        <dbReference type="ARBA" id="ARBA00037974"/>
    </source>
</evidence>
<dbReference type="Pfam" id="PF00155">
    <property type="entry name" value="Aminotran_1_2"/>
    <property type="match status" value="1"/>
</dbReference>
<dbReference type="Gene3D" id="3.40.640.10">
    <property type="entry name" value="Type I PLP-dependent aspartate aminotransferase-like (Major domain)"/>
    <property type="match status" value="1"/>
</dbReference>
<keyword evidence="3" id="KW-0663">Pyridoxal phosphate</keyword>
<proteinExistence type="inferred from homology"/>
<dbReference type="NCBIfam" id="TIGR04350">
    <property type="entry name" value="C_S_lyase_PatB"/>
    <property type="match status" value="1"/>
</dbReference>
<dbReference type="InterPro" id="IPR015421">
    <property type="entry name" value="PyrdxlP-dep_Trfase_major"/>
</dbReference>
<feature type="domain" description="Aminotransferase class I/classII large" evidence="6">
    <location>
        <begin position="36"/>
        <end position="385"/>
    </location>
</feature>
<comment type="caution">
    <text evidence="7">The sequence shown here is derived from an EMBL/GenBank/DDBJ whole genome shotgun (WGS) entry which is preliminary data.</text>
</comment>
<evidence type="ECO:0000256" key="2">
    <source>
        <dbReference type="ARBA" id="ARBA00012224"/>
    </source>
</evidence>
<sequence>MKTNFDQVINRHATGSVKWDFIDRYQNMDTENLLPMWVSDYDFACPPNVLEALHKRVEHGVFGYSERDEKYYSALTGWFERRHQLTIKPEWICSIEGVVPGLSLLVQMLSQVGDNVVVQGPYYGSFAKIIQLNQRKLLENPLQEDLEAGYVMDLAQLEMLFSEYRPPLFILCNPHNPTGRCWSKEELTQLLALCEKYDVMVLSDEIWADLLLPGSTFTSVLHLDARWHSRVIAATSASKTFGLSSLRISNFLIPNSGLKGQFVDRLNAHGLDVFNALSMEAATAAYNGAEQWLDELLAYLAANRDWFVSEVERYLPWLRIVPAQGTYLVWIDCRALGLDDEQLKHVMTDIAGIAPSMGCGFGPGGSGFIRINLGCPRSYLEQAINGLLRIGAQ</sequence>
<dbReference type="PANTHER" id="PTHR43525">
    <property type="entry name" value="PROTEIN MALY"/>
    <property type="match status" value="1"/>
</dbReference>
<dbReference type="STRING" id="1006004.GBAG_1015"/>
<evidence type="ECO:0000313" key="7">
    <source>
        <dbReference type="EMBL" id="KFC82653.1"/>
    </source>
</evidence>
<comment type="similarity">
    <text evidence="5">Belongs to the class-II pyridoxal-phosphate-dependent aminotransferase family. MalY/PatB cystathionine beta-lyase subfamily.</text>
</comment>
<dbReference type="EC" id="4.4.1.13" evidence="2"/>
<protein>
    <recommendedName>
        <fullName evidence="2">cysteine-S-conjugate beta-lyase</fullName>
        <ecNumber evidence="2">4.4.1.13</ecNumber>
    </recommendedName>
</protein>
<evidence type="ECO:0000256" key="1">
    <source>
        <dbReference type="ARBA" id="ARBA00001933"/>
    </source>
</evidence>
<dbReference type="InterPro" id="IPR027619">
    <property type="entry name" value="C-S_lyase_PatB-like"/>
</dbReference>
<organism evidence="7 8">
    <name type="scientific">Buttiauxella agrestis ATCC 33320</name>
    <dbReference type="NCBI Taxonomy" id="1006004"/>
    <lineage>
        <taxon>Bacteria</taxon>
        <taxon>Pseudomonadati</taxon>
        <taxon>Pseudomonadota</taxon>
        <taxon>Gammaproteobacteria</taxon>
        <taxon>Enterobacterales</taxon>
        <taxon>Enterobacteriaceae</taxon>
        <taxon>Buttiauxella</taxon>
    </lineage>
</organism>
<keyword evidence="7" id="KW-0808">Transferase</keyword>
<dbReference type="Proteomes" id="UP000028653">
    <property type="component" value="Unassembled WGS sequence"/>
</dbReference>
<evidence type="ECO:0000259" key="6">
    <source>
        <dbReference type="Pfam" id="PF00155"/>
    </source>
</evidence>
<dbReference type="eggNOG" id="COG1168">
    <property type="taxonomic scope" value="Bacteria"/>
</dbReference>
<evidence type="ECO:0000313" key="8">
    <source>
        <dbReference type="Proteomes" id="UP000028653"/>
    </source>
</evidence>
<dbReference type="Gene3D" id="3.90.1150.10">
    <property type="entry name" value="Aspartate Aminotransferase, domain 1"/>
    <property type="match status" value="1"/>
</dbReference>
<dbReference type="GO" id="GO:0030170">
    <property type="term" value="F:pyridoxal phosphate binding"/>
    <property type="evidence" value="ECO:0007669"/>
    <property type="project" value="InterPro"/>
</dbReference>
<keyword evidence="8" id="KW-1185">Reference proteome</keyword>
<dbReference type="OrthoDB" id="3224382at2"/>
<gene>
    <name evidence="7" type="ORF">GBAG_1015</name>
</gene>
<comment type="cofactor">
    <cofactor evidence="1">
        <name>pyridoxal 5'-phosphate</name>
        <dbReference type="ChEBI" id="CHEBI:597326"/>
    </cofactor>
</comment>
<dbReference type="InterPro" id="IPR004839">
    <property type="entry name" value="Aminotransferase_I/II_large"/>
</dbReference>
<dbReference type="SUPFAM" id="SSF53383">
    <property type="entry name" value="PLP-dependent transferases"/>
    <property type="match status" value="1"/>
</dbReference>
<dbReference type="AlphaFoldDB" id="A0A085GG08"/>
<name>A0A085GG08_9ENTR</name>
<dbReference type="RefSeq" id="WP_034493928.1">
    <property type="nucleotide sequence ID" value="NZ_JMPI01000022.1"/>
</dbReference>
<dbReference type="PANTHER" id="PTHR43525:SF1">
    <property type="entry name" value="PROTEIN MALY"/>
    <property type="match status" value="1"/>
</dbReference>
<accession>A0A085GG08</accession>
<dbReference type="InterPro" id="IPR051798">
    <property type="entry name" value="Class-II_PLP-Dep_Aminotrans"/>
</dbReference>
<dbReference type="GO" id="GO:0047804">
    <property type="term" value="F:cysteine-S-conjugate beta-lyase activity"/>
    <property type="evidence" value="ECO:0007669"/>
    <property type="project" value="UniProtKB-EC"/>
</dbReference>
<dbReference type="InterPro" id="IPR015422">
    <property type="entry name" value="PyrdxlP-dep_Trfase_small"/>
</dbReference>